<feature type="domain" description="Doublecortin" evidence="3">
    <location>
        <begin position="16"/>
        <end position="98"/>
    </location>
</feature>
<dbReference type="Pfam" id="PF03607">
    <property type="entry name" value="DCX"/>
    <property type="match status" value="2"/>
</dbReference>
<keyword evidence="2" id="KW-1133">Transmembrane helix</keyword>
<keyword evidence="2" id="KW-0812">Transmembrane</keyword>
<dbReference type="InterPro" id="IPR036572">
    <property type="entry name" value="Doublecortin_dom_sf"/>
</dbReference>
<feature type="compositionally biased region" description="Basic and acidic residues" evidence="1">
    <location>
        <begin position="234"/>
        <end position="251"/>
    </location>
</feature>
<dbReference type="OrthoDB" id="1738954at2759"/>
<dbReference type="SMART" id="SM00537">
    <property type="entry name" value="DCX"/>
    <property type="match status" value="2"/>
</dbReference>
<dbReference type="GeneID" id="109384709"/>
<feature type="region of interest" description="Disordered" evidence="1">
    <location>
        <begin position="234"/>
        <end position="262"/>
    </location>
</feature>
<dbReference type="Gene3D" id="3.10.20.230">
    <property type="entry name" value="Doublecortin domain"/>
    <property type="match status" value="2"/>
</dbReference>
<evidence type="ECO:0000313" key="5">
    <source>
        <dbReference type="RefSeq" id="XP_019501825.1"/>
    </source>
</evidence>
<dbReference type="RefSeq" id="XP_019501825.1">
    <property type="nucleotide sequence ID" value="XM_019646280.1"/>
</dbReference>
<dbReference type="KEGG" id="hai:109384709"/>
<dbReference type="GO" id="GO:0005815">
    <property type="term" value="C:microtubule organizing center"/>
    <property type="evidence" value="ECO:0007669"/>
    <property type="project" value="TreeGrafter"/>
</dbReference>
<feature type="region of interest" description="Disordered" evidence="1">
    <location>
        <begin position="288"/>
        <end position="307"/>
    </location>
</feature>
<feature type="transmembrane region" description="Helical" evidence="2">
    <location>
        <begin position="433"/>
        <end position="452"/>
    </location>
</feature>
<dbReference type="GO" id="GO:0035556">
    <property type="term" value="P:intracellular signal transduction"/>
    <property type="evidence" value="ECO:0007669"/>
    <property type="project" value="InterPro"/>
</dbReference>
<accession>A0A8B7RRR4</accession>
<feature type="domain" description="Doublecortin" evidence="3">
    <location>
        <begin position="136"/>
        <end position="217"/>
    </location>
</feature>
<keyword evidence="2" id="KW-0472">Membrane</keyword>
<evidence type="ECO:0000313" key="4">
    <source>
        <dbReference type="Proteomes" id="UP000694851"/>
    </source>
</evidence>
<dbReference type="SUPFAM" id="SSF89837">
    <property type="entry name" value="Doublecortin (DC)"/>
    <property type="match status" value="2"/>
</dbReference>
<evidence type="ECO:0000259" key="3">
    <source>
        <dbReference type="PROSITE" id="PS50309"/>
    </source>
</evidence>
<keyword evidence="4" id="KW-1185">Reference proteome</keyword>
<protein>
    <submittedName>
        <fullName evidence="5">Doublecortin domain-containing protein 2C</fullName>
    </submittedName>
</protein>
<name>A0A8B7RRR4_HIPAR</name>
<organism evidence="4 5">
    <name type="scientific">Hipposideros armiger</name>
    <name type="common">Great Himalayan leaf-nosed bat</name>
    <dbReference type="NCBI Taxonomy" id="186990"/>
    <lineage>
        <taxon>Eukaryota</taxon>
        <taxon>Metazoa</taxon>
        <taxon>Chordata</taxon>
        <taxon>Craniata</taxon>
        <taxon>Vertebrata</taxon>
        <taxon>Euteleostomi</taxon>
        <taxon>Mammalia</taxon>
        <taxon>Eutheria</taxon>
        <taxon>Laurasiatheria</taxon>
        <taxon>Chiroptera</taxon>
        <taxon>Yinpterochiroptera</taxon>
        <taxon>Rhinolophoidea</taxon>
        <taxon>Hipposideridae</taxon>
        <taxon>Hipposideros</taxon>
    </lineage>
</organism>
<evidence type="ECO:0000256" key="2">
    <source>
        <dbReference type="SAM" id="Phobius"/>
    </source>
</evidence>
<dbReference type="PANTHER" id="PTHR23004">
    <property type="entry name" value="DOUBLECORTIN DOMAIN CONTAINING 2"/>
    <property type="match status" value="1"/>
</dbReference>
<dbReference type="CTD" id="728597"/>
<dbReference type="GO" id="GO:0005874">
    <property type="term" value="C:microtubule"/>
    <property type="evidence" value="ECO:0007669"/>
    <property type="project" value="TreeGrafter"/>
</dbReference>
<dbReference type="AlphaFoldDB" id="A0A8B7RRR4"/>
<gene>
    <name evidence="5" type="primary">DCDC2C</name>
</gene>
<sequence length="498" mass="55033">MGARGPHALVDTTPAKTIVVYRNGDRFFEGHKVVLAPRRVATFEALLEQLTERVAAPGAVRRLYTPTRGSRVRELDALQPGGKYVAAGREPFKQLDYIHIVPRKHANIRKLKEIKPVVPCDINVPSRWQTCHHLSRYINVFTNGRLLVPPVRIIVPKFSLTEWSNVLATIGEKVFPLGGVRKLFTMNGHLLENSKDLQDNYFYVAAGLEAFKYFPYWQCPTVPHEVQEKYMDIEKHSQRKKKEDPKGKEPHQQASSAPDAQDSVFYAKEEKKKTVGKPLVCSDAESDVYKAQTPNTETQGVPEVEEAQDVQVEVPVDQGFRTSECGEEQSGSSQDSQRDVLAAALLHSPHPHTWEVRSRQVQEPPAPGSPPALLAALHSLLQRLPFSAGSQTPSEHRLAQPTRAVMNKVGDLAMNFLTSAVTFTLQAEGCGVLGRHFVSLFVIFIVVLLSLVDHLPRVFTAQGIFVTGDLNLLLSSSALDAAAAECATGTETRACVDG</sequence>
<dbReference type="FunFam" id="3.10.20.230:FF:000012">
    <property type="entry name" value="Doublecortin domain containing 2C"/>
    <property type="match status" value="1"/>
</dbReference>
<reference evidence="5" key="1">
    <citation type="submission" date="2025-08" db="UniProtKB">
        <authorList>
            <consortium name="RefSeq"/>
        </authorList>
    </citation>
    <scope>IDENTIFICATION</scope>
    <source>
        <tissue evidence="5">Muscle</tissue>
    </source>
</reference>
<proteinExistence type="predicted"/>
<dbReference type="PROSITE" id="PS50309">
    <property type="entry name" value="DC"/>
    <property type="match status" value="2"/>
</dbReference>
<dbReference type="InterPro" id="IPR003533">
    <property type="entry name" value="Doublecortin_dom"/>
</dbReference>
<dbReference type="PANTHER" id="PTHR23004:SF9">
    <property type="entry name" value="DOUBLECORTIN DOMAIN-CONTAINING PROTEIN 2C"/>
    <property type="match status" value="1"/>
</dbReference>
<dbReference type="Proteomes" id="UP000694851">
    <property type="component" value="Unplaced"/>
</dbReference>
<evidence type="ECO:0000256" key="1">
    <source>
        <dbReference type="SAM" id="MobiDB-lite"/>
    </source>
</evidence>